<dbReference type="RefSeq" id="WP_024037929.1">
    <property type="nucleotide sequence ID" value="NZ_CACRUE010000031.1"/>
</dbReference>
<dbReference type="GO" id="GO:0016810">
    <property type="term" value="F:hydrolase activity, acting on carbon-nitrogen (but not peptide) bonds"/>
    <property type="evidence" value="ECO:0007669"/>
    <property type="project" value="InterPro"/>
</dbReference>
<evidence type="ECO:0000313" key="3">
    <source>
        <dbReference type="EMBL" id="VYU21374.1"/>
    </source>
</evidence>
<feature type="domain" description="NodB homology" evidence="2">
    <location>
        <begin position="50"/>
        <end position="227"/>
    </location>
</feature>
<dbReference type="EMBL" id="CACRUE010000031">
    <property type="protein sequence ID" value="VYU21374.1"/>
    <property type="molecule type" value="Genomic_DNA"/>
</dbReference>
<keyword evidence="1" id="KW-1133">Transmembrane helix</keyword>
<dbReference type="InterPro" id="IPR002509">
    <property type="entry name" value="NODB_dom"/>
</dbReference>
<dbReference type="Pfam" id="PF01522">
    <property type="entry name" value="Polysacc_deac_1"/>
    <property type="match status" value="1"/>
</dbReference>
<keyword evidence="3" id="KW-0378">Hydrolase</keyword>
<dbReference type="EC" id="3.5.1.104" evidence="3"/>
<accession>A0A6N3D098</accession>
<dbReference type="GO" id="GO:0005975">
    <property type="term" value="P:carbohydrate metabolic process"/>
    <property type="evidence" value="ECO:0007669"/>
    <property type="project" value="InterPro"/>
</dbReference>
<sequence length="250" mass="29147">MFARTRAFLSSIILFLLGLILIFALVYWIRIFLNQQNSDIPIYKVDTNKNEIALTFDISYNERNIDEILEVLDKYDVKATFFVVGNWIDENKDVVKKIYDRGHEIGNHSCTHPYFNEISEEDMKKELESTSKKIKDITGEDTKIFRPPYGEINEDGVKVCESLGYKVVNWDVDSMDWKNIKDIYIIDRVSQNATPGSIILFQGEGKNVENYLDSIIRHFSKSGYKMLKISELLYDDNYYVDSSGVQRKKE</sequence>
<proteinExistence type="predicted"/>
<dbReference type="PROSITE" id="PS51677">
    <property type="entry name" value="NODB"/>
    <property type="match status" value="1"/>
</dbReference>
<evidence type="ECO:0000259" key="2">
    <source>
        <dbReference type="PROSITE" id="PS51677"/>
    </source>
</evidence>
<dbReference type="InterPro" id="IPR050248">
    <property type="entry name" value="Polysacc_deacetylase_ArnD"/>
</dbReference>
<dbReference type="PANTHER" id="PTHR10587">
    <property type="entry name" value="GLYCOSYL TRANSFERASE-RELATED"/>
    <property type="match status" value="1"/>
</dbReference>
<reference evidence="3" key="1">
    <citation type="submission" date="2019-11" db="EMBL/GenBank/DDBJ databases">
        <authorList>
            <person name="Feng L."/>
        </authorList>
    </citation>
    <scope>NUCLEOTIDE SEQUENCE</scope>
    <source>
        <strain evidence="3">IbartlettiiLFYP30</strain>
    </source>
</reference>
<dbReference type="PANTHER" id="PTHR10587:SF128">
    <property type="entry name" value="POLYSACCHARIDE DEACETYLASE PDAB-RELATED"/>
    <property type="match status" value="1"/>
</dbReference>
<name>A0A6N3D098_9FIRM</name>
<evidence type="ECO:0000256" key="1">
    <source>
        <dbReference type="SAM" id="Phobius"/>
    </source>
</evidence>
<dbReference type="GO" id="GO:0016020">
    <property type="term" value="C:membrane"/>
    <property type="evidence" value="ECO:0007669"/>
    <property type="project" value="TreeGrafter"/>
</dbReference>
<keyword evidence="1" id="KW-0472">Membrane</keyword>
<organism evidence="3">
    <name type="scientific">Intestinibacter bartlettii</name>
    <dbReference type="NCBI Taxonomy" id="261299"/>
    <lineage>
        <taxon>Bacteria</taxon>
        <taxon>Bacillati</taxon>
        <taxon>Bacillota</taxon>
        <taxon>Clostridia</taxon>
        <taxon>Peptostreptococcales</taxon>
        <taxon>Peptostreptococcaceae</taxon>
        <taxon>Intestinibacter</taxon>
    </lineage>
</organism>
<dbReference type="Gene3D" id="3.20.20.370">
    <property type="entry name" value="Glycoside hydrolase/deacetylase"/>
    <property type="match status" value="1"/>
</dbReference>
<feature type="transmembrane region" description="Helical" evidence="1">
    <location>
        <begin position="7"/>
        <end position="29"/>
    </location>
</feature>
<keyword evidence="1" id="KW-0812">Transmembrane</keyword>
<protein>
    <submittedName>
        <fullName evidence="3">Peptidoglycan-N-acetylglucosamine deacetylase</fullName>
        <ecNumber evidence="3">3.5.1.104</ecNumber>
    </submittedName>
</protein>
<dbReference type="AlphaFoldDB" id="A0A6N3D098"/>
<dbReference type="CDD" id="cd10917">
    <property type="entry name" value="CE4_NodB_like_6s_7s"/>
    <property type="match status" value="1"/>
</dbReference>
<gene>
    <name evidence="3" type="primary">pgdA_4</name>
    <name evidence="3" type="ORF">IBLFYP30_02033</name>
</gene>
<dbReference type="InterPro" id="IPR011330">
    <property type="entry name" value="Glyco_hydro/deAcase_b/a-brl"/>
</dbReference>
<dbReference type="SUPFAM" id="SSF88713">
    <property type="entry name" value="Glycoside hydrolase/deacetylase"/>
    <property type="match status" value="1"/>
</dbReference>